<proteinExistence type="predicted"/>
<dbReference type="EMBL" id="JACEGQ020000014">
    <property type="protein sequence ID" value="KAH8488600.1"/>
    <property type="molecule type" value="Genomic_DNA"/>
</dbReference>
<organism evidence="1 2">
    <name type="scientific">Populus deltoides</name>
    <name type="common">Eastern poplar</name>
    <name type="synonym">Eastern cottonwood</name>
    <dbReference type="NCBI Taxonomy" id="3696"/>
    <lineage>
        <taxon>Eukaryota</taxon>
        <taxon>Viridiplantae</taxon>
        <taxon>Streptophyta</taxon>
        <taxon>Embryophyta</taxon>
        <taxon>Tracheophyta</taxon>
        <taxon>Spermatophyta</taxon>
        <taxon>Magnoliopsida</taxon>
        <taxon>eudicotyledons</taxon>
        <taxon>Gunneridae</taxon>
        <taxon>Pentapetalae</taxon>
        <taxon>rosids</taxon>
        <taxon>fabids</taxon>
        <taxon>Malpighiales</taxon>
        <taxon>Salicaceae</taxon>
        <taxon>Saliceae</taxon>
        <taxon>Populus</taxon>
    </lineage>
</organism>
<name>A0A8T2X6G7_POPDE</name>
<evidence type="ECO:0000313" key="2">
    <source>
        <dbReference type="Proteomes" id="UP000807159"/>
    </source>
</evidence>
<gene>
    <name evidence="1" type="ORF">H0E87_024302</name>
</gene>
<dbReference type="AlphaFoldDB" id="A0A8T2X6G7"/>
<accession>A0A8T2X6G7</accession>
<dbReference type="Proteomes" id="UP000807159">
    <property type="component" value="Chromosome 14"/>
</dbReference>
<sequence>MTETSSSSTSISKDLPSEHVLAVKRFFESVGIHASLPQNSTSKDFYSDLFRDLFKAGHVQRGHVSCIVPVLPVVGVRFSLFSLVFNSSRNWIAKQFIILTAIELL</sequence>
<reference evidence="1" key="1">
    <citation type="journal article" date="2021" name="J. Hered.">
        <title>Genome Assembly of Salicaceae Populus deltoides (Eastern Cottonwood) I-69 Based on Nanopore Sequencing and Hi-C Technologies.</title>
        <authorList>
            <person name="Bai S."/>
            <person name="Wu H."/>
            <person name="Zhang J."/>
            <person name="Pan Z."/>
            <person name="Zhao W."/>
            <person name="Li Z."/>
            <person name="Tong C."/>
        </authorList>
    </citation>
    <scope>NUCLEOTIDE SEQUENCE</scope>
    <source>
        <tissue evidence="1">Leaf</tissue>
    </source>
</reference>
<protein>
    <submittedName>
        <fullName evidence="1">Uncharacterized protein</fullName>
    </submittedName>
</protein>
<comment type="caution">
    <text evidence="1">The sequence shown here is derived from an EMBL/GenBank/DDBJ whole genome shotgun (WGS) entry which is preliminary data.</text>
</comment>
<evidence type="ECO:0000313" key="1">
    <source>
        <dbReference type="EMBL" id="KAH8488600.1"/>
    </source>
</evidence>
<keyword evidence="2" id="KW-1185">Reference proteome</keyword>